<keyword evidence="4" id="KW-1185">Reference proteome</keyword>
<gene>
    <name evidence="3" type="ORF">Ahy_A06g027650</name>
</gene>
<name>A0A445CPC7_ARAHY</name>
<feature type="domain" description="PB1-like" evidence="2">
    <location>
        <begin position="83"/>
        <end position="174"/>
    </location>
</feature>
<accession>A0A445CPC7</accession>
<evidence type="ECO:0000259" key="2">
    <source>
        <dbReference type="Pfam" id="PF26130"/>
    </source>
</evidence>
<reference evidence="3 4" key="1">
    <citation type="submission" date="2019-01" db="EMBL/GenBank/DDBJ databases">
        <title>Sequencing of cultivated peanut Arachis hypogaea provides insights into genome evolution and oil improvement.</title>
        <authorList>
            <person name="Chen X."/>
        </authorList>
    </citation>
    <scope>NUCLEOTIDE SEQUENCE [LARGE SCALE GENOMIC DNA]</scope>
    <source>
        <strain evidence="4">cv. Fuhuasheng</strain>
        <tissue evidence="3">Leaves</tissue>
    </source>
</reference>
<dbReference type="Pfam" id="PF26130">
    <property type="entry name" value="PB1-like"/>
    <property type="match status" value="1"/>
</dbReference>
<dbReference type="InterPro" id="IPR058594">
    <property type="entry name" value="PB1-like_dom_pln"/>
</dbReference>
<dbReference type="PANTHER" id="PTHR31973">
    <property type="entry name" value="POLYPROTEIN, PUTATIVE-RELATED"/>
    <property type="match status" value="1"/>
</dbReference>
<dbReference type="EMBL" id="SDMP01000006">
    <property type="protein sequence ID" value="RYR52774.1"/>
    <property type="molecule type" value="Genomic_DNA"/>
</dbReference>
<dbReference type="Proteomes" id="UP000289738">
    <property type="component" value="Chromosome A06"/>
</dbReference>
<evidence type="ECO:0000256" key="1">
    <source>
        <dbReference type="SAM" id="SignalP"/>
    </source>
</evidence>
<feature type="signal peptide" evidence="1">
    <location>
        <begin position="1"/>
        <end position="24"/>
    </location>
</feature>
<sequence length="490" mass="55832">MDFLHRVGHFVATIFIAPATAASASCVVGAPSFFPPAELNSTSGILVDSVAFPLSPPPLKGLCYFLEIYVVLFFLFIHVIMGDSDFTIEVHHERNFFDNKHRLEYLCRMIVDDLYFDVDEWSLQDIVSKLKKLWYKGYARLWYKELGMDLNSNLREMKSDGDAMRMARSLVSGSVKHCKVYVVDAVKEGKRIKITSSDIDYVPVEGDDNCSGLLKFEVEDNDPQSNAFGGFNGPLNEEVPAARVAQGDEGLGEVDKQIEDIFYGYEIEKIDSYEEDSDDMIKNKRFPRYNEFKDAIKEHVLLNGKDTSFKKNNKVRCRVVCNGRKSKCKWIYFASKVGGSDYFRIKTLHEKHTCGRNYNGRLASSNWISNKIANNISQEEEMKLAIVIQTIQNKYMANISVDNARLVGQGERQAKRLDVITVRATEWQVTWAKDLKFEVHHTNRMIMERFVVNLLAGSDNLKDYCSNYYSSASYVATYGKSVSPINGENM</sequence>
<proteinExistence type="predicted"/>
<keyword evidence="1" id="KW-0732">Signal</keyword>
<dbReference type="PROSITE" id="PS51257">
    <property type="entry name" value="PROKAR_LIPOPROTEIN"/>
    <property type="match status" value="1"/>
</dbReference>
<evidence type="ECO:0000313" key="3">
    <source>
        <dbReference type="EMBL" id="RYR52774.1"/>
    </source>
</evidence>
<comment type="caution">
    <text evidence="3">The sequence shown here is derived from an EMBL/GenBank/DDBJ whole genome shotgun (WGS) entry which is preliminary data.</text>
</comment>
<dbReference type="AlphaFoldDB" id="A0A445CPC7"/>
<protein>
    <recommendedName>
        <fullName evidence="2">PB1-like domain-containing protein</fullName>
    </recommendedName>
</protein>
<feature type="chain" id="PRO_5019181633" description="PB1-like domain-containing protein" evidence="1">
    <location>
        <begin position="25"/>
        <end position="490"/>
    </location>
</feature>
<evidence type="ECO:0000313" key="4">
    <source>
        <dbReference type="Proteomes" id="UP000289738"/>
    </source>
</evidence>
<organism evidence="3 4">
    <name type="scientific">Arachis hypogaea</name>
    <name type="common">Peanut</name>
    <dbReference type="NCBI Taxonomy" id="3818"/>
    <lineage>
        <taxon>Eukaryota</taxon>
        <taxon>Viridiplantae</taxon>
        <taxon>Streptophyta</taxon>
        <taxon>Embryophyta</taxon>
        <taxon>Tracheophyta</taxon>
        <taxon>Spermatophyta</taxon>
        <taxon>Magnoliopsida</taxon>
        <taxon>eudicotyledons</taxon>
        <taxon>Gunneridae</taxon>
        <taxon>Pentapetalae</taxon>
        <taxon>rosids</taxon>
        <taxon>fabids</taxon>
        <taxon>Fabales</taxon>
        <taxon>Fabaceae</taxon>
        <taxon>Papilionoideae</taxon>
        <taxon>50 kb inversion clade</taxon>
        <taxon>dalbergioids sensu lato</taxon>
        <taxon>Dalbergieae</taxon>
        <taxon>Pterocarpus clade</taxon>
        <taxon>Arachis</taxon>
    </lineage>
</organism>
<dbReference type="PANTHER" id="PTHR31973:SF166">
    <property type="entry name" value="OS10G0104700 PROTEIN"/>
    <property type="match status" value="1"/>
</dbReference>